<dbReference type="PANTHER" id="PTHR48111">
    <property type="entry name" value="REGULATOR OF RPOS"/>
    <property type="match status" value="1"/>
</dbReference>
<dbReference type="GO" id="GO:0000976">
    <property type="term" value="F:transcription cis-regulatory region binding"/>
    <property type="evidence" value="ECO:0007669"/>
    <property type="project" value="TreeGrafter"/>
</dbReference>
<dbReference type="RefSeq" id="WP_064805200.1">
    <property type="nucleotide sequence ID" value="NZ_CP016022.1"/>
</dbReference>
<evidence type="ECO:0000256" key="5">
    <source>
        <dbReference type="ARBA" id="ARBA00023015"/>
    </source>
</evidence>
<dbReference type="InterPro" id="IPR001867">
    <property type="entry name" value="OmpR/PhoB-type_DNA-bd"/>
</dbReference>
<evidence type="ECO:0000256" key="4">
    <source>
        <dbReference type="ARBA" id="ARBA00023012"/>
    </source>
</evidence>
<evidence type="ECO:0000256" key="7">
    <source>
        <dbReference type="ARBA" id="ARBA00023163"/>
    </source>
</evidence>
<feature type="DNA-binding region" description="OmpR/PhoB-type" evidence="9">
    <location>
        <begin position="132"/>
        <end position="231"/>
    </location>
</feature>
<dbReference type="GO" id="GO:0005829">
    <property type="term" value="C:cytosol"/>
    <property type="evidence" value="ECO:0007669"/>
    <property type="project" value="TreeGrafter"/>
</dbReference>
<evidence type="ECO:0000259" key="10">
    <source>
        <dbReference type="PROSITE" id="PS50110"/>
    </source>
</evidence>
<comment type="subcellular location">
    <subcellularLocation>
        <location evidence="1">Cytoplasm</location>
    </subcellularLocation>
</comment>
<feature type="domain" description="Response regulatory" evidence="10">
    <location>
        <begin position="2"/>
        <end position="120"/>
    </location>
</feature>
<keyword evidence="13" id="KW-1185">Reference proteome</keyword>
<dbReference type="GO" id="GO:0000156">
    <property type="term" value="F:phosphorelay response regulator activity"/>
    <property type="evidence" value="ECO:0007669"/>
    <property type="project" value="TreeGrafter"/>
</dbReference>
<dbReference type="PROSITE" id="PS50110">
    <property type="entry name" value="RESPONSE_REGULATORY"/>
    <property type="match status" value="1"/>
</dbReference>
<dbReference type="CDD" id="cd00383">
    <property type="entry name" value="trans_reg_C"/>
    <property type="match status" value="1"/>
</dbReference>
<keyword evidence="2" id="KW-0963">Cytoplasm</keyword>
<dbReference type="GO" id="GO:0006355">
    <property type="term" value="P:regulation of DNA-templated transcription"/>
    <property type="evidence" value="ECO:0007669"/>
    <property type="project" value="InterPro"/>
</dbReference>
<evidence type="ECO:0000313" key="12">
    <source>
        <dbReference type="EMBL" id="ANJ73659.1"/>
    </source>
</evidence>
<dbReference type="InterPro" id="IPR001789">
    <property type="entry name" value="Sig_transdc_resp-reg_receiver"/>
</dbReference>
<name>A0A191ZZV1_9RALS</name>
<evidence type="ECO:0000313" key="13">
    <source>
        <dbReference type="Proteomes" id="UP000078572"/>
    </source>
</evidence>
<accession>A0A191ZZV1</accession>
<dbReference type="Gene3D" id="3.40.50.2300">
    <property type="match status" value="1"/>
</dbReference>
<evidence type="ECO:0000256" key="2">
    <source>
        <dbReference type="ARBA" id="ARBA00022490"/>
    </source>
</evidence>
<dbReference type="STRING" id="190721.ACS15_3090"/>
<dbReference type="PANTHER" id="PTHR48111:SF35">
    <property type="entry name" value="TRANSCRIPTIONAL REGULATORY PROTEIN QSEB"/>
    <property type="match status" value="1"/>
</dbReference>
<dbReference type="EMBL" id="CP016022">
    <property type="protein sequence ID" value="ANJ73659.1"/>
    <property type="molecule type" value="Genomic_DNA"/>
</dbReference>
<dbReference type="InterPro" id="IPR039420">
    <property type="entry name" value="WalR-like"/>
</dbReference>
<dbReference type="Gene3D" id="1.10.10.10">
    <property type="entry name" value="Winged helix-like DNA-binding domain superfamily/Winged helix DNA-binding domain"/>
    <property type="match status" value="1"/>
</dbReference>
<dbReference type="PROSITE" id="PS51755">
    <property type="entry name" value="OMPR_PHOB"/>
    <property type="match status" value="1"/>
</dbReference>
<dbReference type="InterPro" id="IPR016032">
    <property type="entry name" value="Sig_transdc_resp-reg_C-effctor"/>
</dbReference>
<gene>
    <name evidence="12" type="ORF">A9Y76_14795</name>
</gene>
<dbReference type="InterPro" id="IPR011006">
    <property type="entry name" value="CheY-like_superfamily"/>
</dbReference>
<protein>
    <recommendedName>
        <fullName evidence="14">DNA-binding response regulator</fullName>
    </recommendedName>
</protein>
<evidence type="ECO:0000259" key="11">
    <source>
        <dbReference type="PROSITE" id="PS51755"/>
    </source>
</evidence>
<dbReference type="OrthoDB" id="6007214at2"/>
<keyword evidence="6 9" id="KW-0238">DNA-binding</keyword>
<dbReference type="AlphaFoldDB" id="A0A191ZZV1"/>
<dbReference type="InterPro" id="IPR036388">
    <property type="entry name" value="WH-like_DNA-bd_sf"/>
</dbReference>
<dbReference type="SMART" id="SM00862">
    <property type="entry name" value="Trans_reg_C"/>
    <property type="match status" value="1"/>
</dbReference>
<feature type="modified residue" description="4-aspartylphosphate" evidence="8">
    <location>
        <position position="54"/>
    </location>
</feature>
<keyword evidence="5" id="KW-0805">Transcription regulation</keyword>
<keyword evidence="7" id="KW-0804">Transcription</keyword>
<keyword evidence="4" id="KW-0902">Two-component regulatory system</keyword>
<dbReference type="SUPFAM" id="SSF46894">
    <property type="entry name" value="C-terminal effector domain of the bipartite response regulators"/>
    <property type="match status" value="1"/>
</dbReference>
<dbReference type="Pfam" id="PF00486">
    <property type="entry name" value="Trans_reg_C"/>
    <property type="match status" value="1"/>
</dbReference>
<evidence type="ECO:0000256" key="6">
    <source>
        <dbReference type="ARBA" id="ARBA00023125"/>
    </source>
</evidence>
<dbReference type="Proteomes" id="UP000078572">
    <property type="component" value="Chromosome 1"/>
</dbReference>
<evidence type="ECO:0008006" key="14">
    <source>
        <dbReference type="Google" id="ProtNLM"/>
    </source>
</evidence>
<keyword evidence="3 8" id="KW-0597">Phosphoprotein</keyword>
<organism evidence="12 13">
    <name type="scientific">Ralstonia insidiosa</name>
    <dbReference type="NCBI Taxonomy" id="190721"/>
    <lineage>
        <taxon>Bacteria</taxon>
        <taxon>Pseudomonadati</taxon>
        <taxon>Pseudomonadota</taxon>
        <taxon>Betaproteobacteria</taxon>
        <taxon>Burkholderiales</taxon>
        <taxon>Burkholderiaceae</taxon>
        <taxon>Ralstonia</taxon>
    </lineage>
</organism>
<dbReference type="GO" id="GO:0032993">
    <property type="term" value="C:protein-DNA complex"/>
    <property type="evidence" value="ECO:0007669"/>
    <property type="project" value="TreeGrafter"/>
</dbReference>
<sequence>MEFAVVTSSAPVFTLVSECLAGASSHINCLHFENVTALIRHSRKFKRCSLLLIDAPHFHADGHLALSWRQFNAGNATPILVFGEPSERDALYRSVEAGVDDFILAPLNREELYVRVQRVLIRSGVQVPTRSGDRLVIGPYVLDRASECVTMNKVPLQLTSREFATAWLLFSSMGAFLQYEQIALAVWGTGSTVAKHSIEQHIYKIRRKLHMEGDSVLTIKNVYGRGYRLTKRTDD</sequence>
<evidence type="ECO:0000256" key="8">
    <source>
        <dbReference type="PROSITE-ProRule" id="PRU00169"/>
    </source>
</evidence>
<evidence type="ECO:0000256" key="1">
    <source>
        <dbReference type="ARBA" id="ARBA00004496"/>
    </source>
</evidence>
<reference evidence="13" key="1">
    <citation type="submission" date="2016-06" db="EMBL/GenBank/DDBJ databases">
        <authorList>
            <person name="Xu Y."/>
            <person name="Nagy A."/>
            <person name="Yan X."/>
            <person name="Kim S.W."/>
            <person name="Haley B."/>
            <person name="Liu N.T."/>
            <person name="Nou X."/>
        </authorList>
    </citation>
    <scope>NUCLEOTIDE SEQUENCE [LARGE SCALE GENOMIC DNA]</scope>
    <source>
        <strain evidence="13">ATCC 49129</strain>
    </source>
</reference>
<feature type="domain" description="OmpR/PhoB-type" evidence="11">
    <location>
        <begin position="132"/>
        <end position="231"/>
    </location>
</feature>
<evidence type="ECO:0000256" key="3">
    <source>
        <dbReference type="ARBA" id="ARBA00022553"/>
    </source>
</evidence>
<evidence type="ECO:0000256" key="9">
    <source>
        <dbReference type="PROSITE-ProRule" id="PRU01091"/>
    </source>
</evidence>
<dbReference type="SUPFAM" id="SSF52172">
    <property type="entry name" value="CheY-like"/>
    <property type="match status" value="1"/>
</dbReference>
<dbReference type="GeneID" id="61527285"/>
<proteinExistence type="predicted"/>